<protein>
    <submittedName>
        <fullName evidence="1">Uncharacterized protein</fullName>
    </submittedName>
</protein>
<evidence type="ECO:0000313" key="2">
    <source>
        <dbReference type="Proteomes" id="UP001140096"/>
    </source>
</evidence>
<keyword evidence="2" id="KW-1185">Reference proteome</keyword>
<accession>A0ACC1LPS7</accession>
<dbReference type="Proteomes" id="UP001140096">
    <property type="component" value="Unassembled WGS sequence"/>
</dbReference>
<comment type="caution">
    <text evidence="1">The sequence shown here is derived from an EMBL/GenBank/DDBJ whole genome shotgun (WGS) entry which is preliminary data.</text>
</comment>
<gene>
    <name evidence="1" type="ORF">H4S07_001343</name>
</gene>
<organism evidence="1 2">
    <name type="scientific">Coemansia furcata</name>
    <dbReference type="NCBI Taxonomy" id="417177"/>
    <lineage>
        <taxon>Eukaryota</taxon>
        <taxon>Fungi</taxon>
        <taxon>Fungi incertae sedis</taxon>
        <taxon>Zoopagomycota</taxon>
        <taxon>Kickxellomycotina</taxon>
        <taxon>Kickxellomycetes</taxon>
        <taxon>Kickxellales</taxon>
        <taxon>Kickxellaceae</taxon>
        <taxon>Coemansia</taxon>
    </lineage>
</organism>
<dbReference type="EMBL" id="JANBUP010000206">
    <property type="protein sequence ID" value="KAJ2812527.1"/>
    <property type="molecule type" value="Genomic_DNA"/>
</dbReference>
<proteinExistence type="predicted"/>
<name>A0ACC1LPS7_9FUNG</name>
<evidence type="ECO:0000313" key="1">
    <source>
        <dbReference type="EMBL" id="KAJ2812527.1"/>
    </source>
</evidence>
<reference evidence="1" key="1">
    <citation type="submission" date="2022-07" db="EMBL/GenBank/DDBJ databases">
        <title>Phylogenomic reconstructions and comparative analyses of Kickxellomycotina fungi.</title>
        <authorList>
            <person name="Reynolds N.K."/>
            <person name="Stajich J.E."/>
            <person name="Barry K."/>
            <person name="Grigoriev I.V."/>
            <person name="Crous P."/>
            <person name="Smith M.E."/>
        </authorList>
    </citation>
    <scope>NUCLEOTIDE SEQUENCE</scope>
    <source>
        <strain evidence="1">CBS 102833</strain>
    </source>
</reference>
<sequence length="223" mass="24574">MSAYYTPAAGPRKPLGKSSPLANSFSLIEYDRDLRFLIMDCPTNNTIALYLKEFARLNVTDVVRVCEPTYLRERLETHGVRVHDLPFKDGDVPPPPVLKQWLDLVNERLGDAATDAADQPVPKTIAVHCVAGLGRAPVLVAVALIEKGMDPLDSIEHVRHKRRGAFNNRQITYLADQYKRSAKHAKVRPSPSIASPHASASPGNGSAVPTVPKSFFRKMFGSH</sequence>